<dbReference type="AlphaFoldDB" id="A0A7Z0EJK9"/>
<keyword evidence="2" id="KW-1185">Reference proteome</keyword>
<dbReference type="SUPFAM" id="SSF117987">
    <property type="entry name" value="CRISPR-associated protein"/>
    <property type="match status" value="2"/>
</dbReference>
<protein>
    <submittedName>
        <fullName evidence="1">CRISPR system Cascade subunit CasE</fullName>
    </submittedName>
</protein>
<sequence>MPVQLTKIDLDDRDRNVRRSTAGDQHRILMSLVSDSLGGQKVDSPRHKAGLLFRMEETRAGRHMLVQTRCELNLERLPSGFRPAGVKDLTPLLKHLNEGDIVRYRIAGCPMKRLGKSSRPREMWKQNGQRLSSGAHELPLIGEAADAWWKNRAEQNGLGLLSSYATRVEERVDNKGDRGVRMPAVRFDGLARVRDAEAVRTAVLNGIGRGKTFGCGLLSLAYPGGR</sequence>
<dbReference type="EMBL" id="JACCFS010000001">
    <property type="protein sequence ID" value="NYJ32811.1"/>
    <property type="molecule type" value="Genomic_DNA"/>
</dbReference>
<name>A0A7Z0EJK9_9ACTN</name>
<evidence type="ECO:0000313" key="2">
    <source>
        <dbReference type="Proteomes" id="UP000572051"/>
    </source>
</evidence>
<dbReference type="Gene3D" id="3.30.70.1200">
    <property type="entry name" value="Crispr-associated protein, domain 1"/>
    <property type="match status" value="1"/>
</dbReference>
<dbReference type="InterPro" id="IPR010179">
    <property type="entry name" value="CRISPR-assoc_prot_Cse3"/>
</dbReference>
<dbReference type="RefSeq" id="WP_179820763.1">
    <property type="nucleotide sequence ID" value="NZ_JACCFS010000001.1"/>
</dbReference>
<dbReference type="Gene3D" id="3.30.70.1210">
    <property type="entry name" value="Crispr-associated protein, domain 2"/>
    <property type="match status" value="1"/>
</dbReference>
<dbReference type="Pfam" id="PF08798">
    <property type="entry name" value="CRISPR_assoc"/>
    <property type="match status" value="1"/>
</dbReference>
<dbReference type="NCBIfam" id="TIGR01907">
    <property type="entry name" value="casE_Cse3"/>
    <property type="match status" value="1"/>
</dbReference>
<dbReference type="SMART" id="SM01101">
    <property type="entry name" value="CRISPR_assoc"/>
    <property type="match status" value="1"/>
</dbReference>
<comment type="caution">
    <text evidence="1">The sequence shown here is derived from an EMBL/GenBank/DDBJ whole genome shotgun (WGS) entry which is preliminary data.</text>
</comment>
<organism evidence="1 2">
    <name type="scientific">Nocardiopsis aegyptia</name>
    <dbReference type="NCBI Taxonomy" id="220378"/>
    <lineage>
        <taxon>Bacteria</taxon>
        <taxon>Bacillati</taxon>
        <taxon>Actinomycetota</taxon>
        <taxon>Actinomycetes</taxon>
        <taxon>Streptosporangiales</taxon>
        <taxon>Nocardiopsidaceae</taxon>
        <taxon>Nocardiopsis</taxon>
    </lineage>
</organism>
<proteinExistence type="predicted"/>
<evidence type="ECO:0000313" key="1">
    <source>
        <dbReference type="EMBL" id="NYJ32811.1"/>
    </source>
</evidence>
<reference evidence="1 2" key="1">
    <citation type="submission" date="2020-07" db="EMBL/GenBank/DDBJ databases">
        <title>Sequencing the genomes of 1000 actinobacteria strains.</title>
        <authorList>
            <person name="Klenk H.-P."/>
        </authorList>
    </citation>
    <scope>NUCLEOTIDE SEQUENCE [LARGE SCALE GENOMIC DNA]</scope>
    <source>
        <strain evidence="1 2">DSM 44442</strain>
    </source>
</reference>
<gene>
    <name evidence="1" type="ORF">HNR10_000692</name>
</gene>
<dbReference type="Proteomes" id="UP000572051">
    <property type="component" value="Unassembled WGS sequence"/>
</dbReference>
<accession>A0A7Z0EJK9</accession>
<dbReference type="CDD" id="cd09727">
    <property type="entry name" value="Cas6_I-E"/>
    <property type="match status" value="1"/>
</dbReference>